<evidence type="ECO:0000256" key="1">
    <source>
        <dbReference type="ARBA" id="ARBA00004141"/>
    </source>
</evidence>
<dbReference type="AlphaFoldDB" id="A0A6P4YAN1"/>
<keyword evidence="7" id="KW-1185">Reference proteome</keyword>
<evidence type="ECO:0000256" key="5">
    <source>
        <dbReference type="ARBA" id="ARBA00023136"/>
    </source>
</evidence>
<dbReference type="Proteomes" id="UP000515135">
    <property type="component" value="Unplaced"/>
</dbReference>
<dbReference type="InterPro" id="IPR030417">
    <property type="entry name" value="MS4A"/>
</dbReference>
<evidence type="ECO:0000256" key="4">
    <source>
        <dbReference type="ARBA" id="ARBA00022989"/>
    </source>
</evidence>
<dbReference type="Pfam" id="PF04103">
    <property type="entry name" value="CD20"/>
    <property type="match status" value="1"/>
</dbReference>
<gene>
    <name evidence="8" type="primary">LOC109471272</name>
</gene>
<sequence>MAYHAKAIHRLGWTLVVLGTLSIILGTAAVATMASKDRPTFLTYIAGPIWSGIFVLSTGILGVVSGKNPKNNWLIVAFMVLGIFTILATFCSFGLAVTGAIVDSCYWRWIGVRCGVVYVNASDYDYYNGTATNFTAFDYFSDIDDPPEPVADYSDKDDCTTTAKALHGVNALLAFAELVLGFVVSIMCCCGLCSATNTPIMSDGQGGFILLQAVPASRQFGAQQQVFLAPPGSPHAPLQEYYTAGPAPPQYAQPGGMGAAAAPPQYAQPGGMGATAAPPQTMACHAKAIHRLGWTLLVLGTLSIILGTAAVAIMASKNRPTFLTYIAGPIWSGIFVSTSRI</sequence>
<accession>A0A6P4YAN1</accession>
<feature type="transmembrane region" description="Helical" evidence="6">
    <location>
        <begin position="12"/>
        <end position="35"/>
    </location>
</feature>
<dbReference type="InterPro" id="IPR007237">
    <property type="entry name" value="CD20-like"/>
</dbReference>
<protein>
    <submittedName>
        <fullName evidence="8">Uncharacterized protein LOC109471272</fullName>
    </submittedName>
</protein>
<evidence type="ECO:0000256" key="3">
    <source>
        <dbReference type="ARBA" id="ARBA00022692"/>
    </source>
</evidence>
<evidence type="ECO:0000256" key="6">
    <source>
        <dbReference type="SAM" id="Phobius"/>
    </source>
</evidence>
<feature type="transmembrane region" description="Helical" evidence="6">
    <location>
        <begin position="76"/>
        <end position="102"/>
    </location>
</feature>
<dbReference type="GeneID" id="109471272"/>
<comment type="subcellular location">
    <subcellularLocation>
        <location evidence="1">Membrane</location>
        <topology evidence="1">Multi-pass membrane protein</topology>
    </subcellularLocation>
</comment>
<comment type="similarity">
    <text evidence="2">Belongs to the MS4A family.</text>
</comment>
<keyword evidence="5 6" id="KW-0472">Membrane</keyword>
<keyword evidence="3 6" id="KW-0812">Transmembrane</keyword>
<evidence type="ECO:0000313" key="8">
    <source>
        <dbReference type="RefSeq" id="XP_019626115.1"/>
    </source>
</evidence>
<dbReference type="PANTHER" id="PTHR23320">
    <property type="entry name" value="MEMBRANE-SPANNING 4-DOMAINS SUBFAMILY A MS4A -RELATED"/>
    <property type="match status" value="1"/>
</dbReference>
<keyword evidence="4 6" id="KW-1133">Transmembrane helix</keyword>
<organism evidence="7 8">
    <name type="scientific">Branchiostoma belcheri</name>
    <name type="common">Amphioxus</name>
    <dbReference type="NCBI Taxonomy" id="7741"/>
    <lineage>
        <taxon>Eukaryota</taxon>
        <taxon>Metazoa</taxon>
        <taxon>Chordata</taxon>
        <taxon>Cephalochordata</taxon>
        <taxon>Leptocardii</taxon>
        <taxon>Amphioxiformes</taxon>
        <taxon>Branchiostomatidae</taxon>
        <taxon>Branchiostoma</taxon>
    </lineage>
</organism>
<feature type="transmembrane region" description="Helical" evidence="6">
    <location>
        <begin position="292"/>
        <end position="316"/>
    </location>
</feature>
<evidence type="ECO:0000313" key="7">
    <source>
        <dbReference type="Proteomes" id="UP000515135"/>
    </source>
</evidence>
<proteinExistence type="inferred from homology"/>
<dbReference type="RefSeq" id="XP_019626115.1">
    <property type="nucleotide sequence ID" value="XM_019770556.1"/>
</dbReference>
<evidence type="ECO:0000256" key="2">
    <source>
        <dbReference type="ARBA" id="ARBA00009565"/>
    </source>
</evidence>
<name>A0A6P4YAN1_BRABE</name>
<dbReference type="GO" id="GO:0016020">
    <property type="term" value="C:membrane"/>
    <property type="evidence" value="ECO:0007669"/>
    <property type="project" value="UniProtKB-SubCell"/>
</dbReference>
<dbReference type="PANTHER" id="PTHR23320:SF165">
    <property type="entry name" value="MARVEL DOMAIN-CONTAINING PROTEIN"/>
    <property type="match status" value="1"/>
</dbReference>
<feature type="transmembrane region" description="Helical" evidence="6">
    <location>
        <begin position="171"/>
        <end position="193"/>
    </location>
</feature>
<dbReference type="KEGG" id="bbel:109471272"/>
<reference evidence="8" key="1">
    <citation type="submission" date="2025-08" db="UniProtKB">
        <authorList>
            <consortium name="RefSeq"/>
        </authorList>
    </citation>
    <scope>IDENTIFICATION</scope>
    <source>
        <tissue evidence="8">Gonad</tissue>
    </source>
</reference>
<dbReference type="OrthoDB" id="10071434at2759"/>
<feature type="transmembrane region" description="Helical" evidence="6">
    <location>
        <begin position="41"/>
        <end position="64"/>
    </location>
</feature>